<protein>
    <submittedName>
        <fullName evidence="2">Early nodulin-like protein 1</fullName>
    </submittedName>
</protein>
<accession>A0A5N5FH96</accession>
<name>A0A5N5FH96_9ROSA</name>
<organism evidence="2 3">
    <name type="scientific">Pyrus ussuriensis x Pyrus communis</name>
    <dbReference type="NCBI Taxonomy" id="2448454"/>
    <lineage>
        <taxon>Eukaryota</taxon>
        <taxon>Viridiplantae</taxon>
        <taxon>Streptophyta</taxon>
        <taxon>Embryophyta</taxon>
        <taxon>Tracheophyta</taxon>
        <taxon>Spermatophyta</taxon>
        <taxon>Magnoliopsida</taxon>
        <taxon>eudicotyledons</taxon>
        <taxon>Gunneridae</taxon>
        <taxon>Pentapetalae</taxon>
        <taxon>rosids</taxon>
        <taxon>fabids</taxon>
        <taxon>Rosales</taxon>
        <taxon>Rosaceae</taxon>
        <taxon>Amygdaloideae</taxon>
        <taxon>Maleae</taxon>
        <taxon>Pyrus</taxon>
    </lineage>
</organism>
<dbReference type="EMBL" id="SMOL01000726">
    <property type="protein sequence ID" value="KAB2600600.1"/>
    <property type="molecule type" value="Genomic_DNA"/>
</dbReference>
<gene>
    <name evidence="2" type="ORF">D8674_041047</name>
</gene>
<evidence type="ECO:0000256" key="1">
    <source>
        <dbReference type="SAM" id="MobiDB-lite"/>
    </source>
</evidence>
<comment type="caution">
    <text evidence="2">The sequence shown here is derived from an EMBL/GenBank/DDBJ whole genome shotgun (WGS) entry which is preliminary data.</text>
</comment>
<keyword evidence="3" id="KW-1185">Reference proteome</keyword>
<proteinExistence type="predicted"/>
<dbReference type="AlphaFoldDB" id="A0A5N5FH96"/>
<reference evidence="2 3" key="2">
    <citation type="submission" date="2019-11" db="EMBL/GenBank/DDBJ databases">
        <title>A de novo genome assembly of a pear dwarfing rootstock.</title>
        <authorList>
            <person name="Wang F."/>
            <person name="Wang J."/>
            <person name="Li S."/>
            <person name="Zhang Y."/>
            <person name="Fang M."/>
            <person name="Ma L."/>
            <person name="Zhao Y."/>
            <person name="Jiang S."/>
        </authorList>
    </citation>
    <scope>NUCLEOTIDE SEQUENCE [LARGE SCALE GENOMIC DNA]</scope>
    <source>
        <strain evidence="2">S2</strain>
        <tissue evidence="2">Leaf</tissue>
    </source>
</reference>
<evidence type="ECO:0000313" key="3">
    <source>
        <dbReference type="Proteomes" id="UP000327157"/>
    </source>
</evidence>
<dbReference type="Proteomes" id="UP000327157">
    <property type="component" value="Unassembled WGS sequence"/>
</dbReference>
<sequence>METINAASDPGAELSCGGCTGAYGSQSDGHGETVSGGCNGDGEGEYPYGVGFCF</sequence>
<reference evidence="2 3" key="1">
    <citation type="submission" date="2019-09" db="EMBL/GenBank/DDBJ databases">
        <authorList>
            <person name="Ou C."/>
        </authorList>
    </citation>
    <scope>NUCLEOTIDE SEQUENCE [LARGE SCALE GENOMIC DNA]</scope>
    <source>
        <strain evidence="2">S2</strain>
        <tissue evidence="2">Leaf</tissue>
    </source>
</reference>
<feature type="region of interest" description="Disordered" evidence="1">
    <location>
        <begin position="25"/>
        <end position="46"/>
    </location>
</feature>
<evidence type="ECO:0000313" key="2">
    <source>
        <dbReference type="EMBL" id="KAB2600600.1"/>
    </source>
</evidence>